<protein>
    <recommendedName>
        <fullName evidence="3">Helix-turn-helix domain-containing protein</fullName>
    </recommendedName>
</protein>
<dbReference type="EMBL" id="JAMZDE010000001">
    <property type="protein sequence ID" value="MCP1338050.1"/>
    <property type="molecule type" value="Genomic_DNA"/>
</dbReference>
<evidence type="ECO:0000313" key="2">
    <source>
        <dbReference type="Proteomes" id="UP001139474"/>
    </source>
</evidence>
<dbReference type="AlphaFoldDB" id="A0A9X2FUU8"/>
<comment type="caution">
    <text evidence="1">The sequence shown here is derived from an EMBL/GenBank/DDBJ whole genome shotgun (WGS) entry which is preliminary data.</text>
</comment>
<dbReference type="Proteomes" id="UP001139474">
    <property type="component" value="Unassembled WGS sequence"/>
</dbReference>
<evidence type="ECO:0000313" key="1">
    <source>
        <dbReference type="EMBL" id="MCP1338050.1"/>
    </source>
</evidence>
<keyword evidence="2" id="KW-1185">Reference proteome</keyword>
<organism evidence="1 2">
    <name type="scientific">Idiomarina rhizosphaerae</name>
    <dbReference type="NCBI Taxonomy" id="2961572"/>
    <lineage>
        <taxon>Bacteria</taxon>
        <taxon>Pseudomonadati</taxon>
        <taxon>Pseudomonadota</taxon>
        <taxon>Gammaproteobacteria</taxon>
        <taxon>Alteromonadales</taxon>
        <taxon>Idiomarinaceae</taxon>
        <taxon>Idiomarina</taxon>
    </lineage>
</organism>
<gene>
    <name evidence="1" type="ORF">NJR55_00460</name>
</gene>
<sequence>MSDKPQNELMVQSKTNVANTLRTLASAIEAGTVSRYEINQTSDGSITVKADSSDGAARVIQTQKAIDGYTKTATEHIQKLPAQQRRTTVKSLVQEGLNQTQIAEKTMYSQKTISNDIRKLRNDGEL</sequence>
<name>A0A9X2FUU8_9GAMM</name>
<dbReference type="RefSeq" id="WP_253616837.1">
    <property type="nucleotide sequence ID" value="NZ_JAMZDE010000001.1"/>
</dbReference>
<accession>A0A9X2FUU8</accession>
<proteinExistence type="predicted"/>
<evidence type="ECO:0008006" key="3">
    <source>
        <dbReference type="Google" id="ProtNLM"/>
    </source>
</evidence>
<reference evidence="1" key="1">
    <citation type="submission" date="2022-06" db="EMBL/GenBank/DDBJ databases">
        <title>Idiomarina rhizosphaerae M1R2S28.</title>
        <authorList>
            <person name="Sun J.-Q."/>
            <person name="Li L.-F."/>
        </authorList>
    </citation>
    <scope>NUCLEOTIDE SEQUENCE</scope>
    <source>
        <strain evidence="1">M1R2S28</strain>
    </source>
</reference>